<dbReference type="SUPFAM" id="SSF51556">
    <property type="entry name" value="Metallo-dependent hydrolases"/>
    <property type="match status" value="1"/>
</dbReference>
<dbReference type="GO" id="GO:0005737">
    <property type="term" value="C:cytoplasm"/>
    <property type="evidence" value="ECO:0007669"/>
    <property type="project" value="TreeGrafter"/>
</dbReference>
<name>A0A2A2WTR5_9ACTN</name>
<dbReference type="InterPro" id="IPR032466">
    <property type="entry name" value="Metal_Hydrolase"/>
</dbReference>
<dbReference type="GO" id="GO:0006145">
    <property type="term" value="P:purine nucleobase catabolic process"/>
    <property type="evidence" value="ECO:0007669"/>
    <property type="project" value="TreeGrafter"/>
</dbReference>
<dbReference type="AlphaFoldDB" id="A0A2A2WTR5"/>
<dbReference type="InterPro" id="IPR050138">
    <property type="entry name" value="DHOase/Allantoinase_Hydrolase"/>
</dbReference>
<evidence type="ECO:0000313" key="1">
    <source>
        <dbReference type="EMBL" id="PAY24576.1"/>
    </source>
</evidence>
<dbReference type="SUPFAM" id="SSF51338">
    <property type="entry name" value="Composite domain of metallo-dependent hydrolases"/>
    <property type="match status" value="1"/>
</dbReference>
<organism evidence="1 2">
    <name type="scientific">Dietzia natronolimnaea</name>
    <dbReference type="NCBI Taxonomy" id="161920"/>
    <lineage>
        <taxon>Bacteria</taxon>
        <taxon>Bacillati</taxon>
        <taxon>Actinomycetota</taxon>
        <taxon>Actinomycetes</taxon>
        <taxon>Mycobacteriales</taxon>
        <taxon>Dietziaceae</taxon>
        <taxon>Dietzia</taxon>
    </lineage>
</organism>
<dbReference type="EMBL" id="NTGA01000004">
    <property type="protein sequence ID" value="PAY24576.1"/>
    <property type="molecule type" value="Genomic_DNA"/>
</dbReference>
<reference evidence="2" key="1">
    <citation type="submission" date="2017-09" db="EMBL/GenBank/DDBJ databases">
        <authorList>
            <person name="Zhang Y."/>
            <person name="Huang X."/>
            <person name="Liu J."/>
            <person name="Lu L."/>
            <person name="Peng K."/>
        </authorList>
    </citation>
    <scope>NUCLEOTIDE SEQUENCE [LARGE SCALE GENOMIC DNA]</scope>
    <source>
        <strain evidence="2">S-XJ-1</strain>
    </source>
</reference>
<dbReference type="Proteomes" id="UP000218810">
    <property type="component" value="Unassembled WGS sequence"/>
</dbReference>
<dbReference type="GO" id="GO:0004038">
    <property type="term" value="F:allantoinase activity"/>
    <property type="evidence" value="ECO:0007669"/>
    <property type="project" value="TreeGrafter"/>
</dbReference>
<comment type="caution">
    <text evidence="1">The sequence shown here is derived from an EMBL/GenBank/DDBJ whole genome shotgun (WGS) entry which is preliminary data.</text>
</comment>
<dbReference type="OrthoDB" id="9803027at2"/>
<dbReference type="Gene3D" id="2.30.40.10">
    <property type="entry name" value="Urease, subunit C, domain 1"/>
    <property type="match status" value="1"/>
</dbReference>
<keyword evidence="2" id="KW-1185">Reference proteome</keyword>
<dbReference type="Gene3D" id="3.20.20.140">
    <property type="entry name" value="Metal-dependent hydrolases"/>
    <property type="match status" value="3"/>
</dbReference>
<evidence type="ECO:0000313" key="2">
    <source>
        <dbReference type="Proteomes" id="UP000218810"/>
    </source>
</evidence>
<dbReference type="PANTHER" id="PTHR43668:SF2">
    <property type="entry name" value="ALLANTOINASE"/>
    <property type="match status" value="1"/>
</dbReference>
<dbReference type="PANTHER" id="PTHR43668">
    <property type="entry name" value="ALLANTOINASE"/>
    <property type="match status" value="1"/>
</dbReference>
<sequence length="401" mass="41483">MSPRSPETEEDRFVAKYELLIHARRAVVDGRIQQAAVTVDGGVISSVRTGSEARDVGLAGDHTVDLGDDVVLMPGLVDPHVSTEDVAVGTRSAALGGITSVVDYGTNGDPAATTVEQVDRWHEAVAGESFVDVGLWGAAVPDNLGRLGALLDRGVFGISAVAEGKGVAGAPTLTGRELVAAAEEVAGHGGLFAADAGIGDLTALLDVCRGTGGSLHLRSVADPEEVPILRAAKSEGLRVTASTSPHLLALVSEVTHGGAAAAELDPPIRDAASRELLWDALRDGTIDAIASARLGLSVVWTEARRRGCDLADVACWMSGRTAAIVGLKDRGEIRTGLRADFTAVADDEAFVVLPGARELGSTDSVYAQRALAGVVRWTMTDGRVVDPRSLARGAVLSRRGT</sequence>
<gene>
    <name evidence="1" type="ORF">CEY15_01875</name>
</gene>
<protein>
    <submittedName>
        <fullName evidence="1">Allantoinase</fullName>
    </submittedName>
</protein>
<proteinExistence type="predicted"/>
<accession>A0A2A2WTR5</accession>
<dbReference type="InterPro" id="IPR011059">
    <property type="entry name" value="Metal-dep_hydrolase_composite"/>
</dbReference>